<reference evidence="1" key="1">
    <citation type="submission" date="2020-06" db="EMBL/GenBank/DDBJ databases">
        <title>Draft genome of Bugula neritina, a colonial animal packing powerful symbionts and potential medicines.</title>
        <authorList>
            <person name="Rayko M."/>
        </authorList>
    </citation>
    <scope>NUCLEOTIDE SEQUENCE [LARGE SCALE GENOMIC DNA]</scope>
    <source>
        <strain evidence="1">Kwan_BN1</strain>
    </source>
</reference>
<organism evidence="1 2">
    <name type="scientific">Bugula neritina</name>
    <name type="common">Brown bryozoan</name>
    <name type="synonym">Sertularia neritina</name>
    <dbReference type="NCBI Taxonomy" id="10212"/>
    <lineage>
        <taxon>Eukaryota</taxon>
        <taxon>Metazoa</taxon>
        <taxon>Spiralia</taxon>
        <taxon>Lophotrochozoa</taxon>
        <taxon>Bryozoa</taxon>
        <taxon>Gymnolaemata</taxon>
        <taxon>Cheilostomatida</taxon>
        <taxon>Flustrina</taxon>
        <taxon>Buguloidea</taxon>
        <taxon>Bugulidae</taxon>
        <taxon>Bugula</taxon>
    </lineage>
</organism>
<dbReference type="EMBL" id="VXIV02001661">
    <property type="protein sequence ID" value="KAF6030857.1"/>
    <property type="molecule type" value="Genomic_DNA"/>
</dbReference>
<comment type="caution">
    <text evidence="1">The sequence shown here is derived from an EMBL/GenBank/DDBJ whole genome shotgun (WGS) entry which is preliminary data.</text>
</comment>
<gene>
    <name evidence="1" type="ORF">EB796_010820</name>
</gene>
<dbReference type="Proteomes" id="UP000593567">
    <property type="component" value="Unassembled WGS sequence"/>
</dbReference>
<evidence type="ECO:0000313" key="1">
    <source>
        <dbReference type="EMBL" id="KAF6030857.1"/>
    </source>
</evidence>
<evidence type="ECO:0000313" key="2">
    <source>
        <dbReference type="Proteomes" id="UP000593567"/>
    </source>
</evidence>
<name>A0A7J7JY08_BUGNE</name>
<proteinExistence type="predicted"/>
<protein>
    <submittedName>
        <fullName evidence="1">TIPRL</fullName>
    </submittedName>
</protein>
<dbReference type="AlphaFoldDB" id="A0A7J7JY08"/>
<keyword evidence="2" id="KW-1185">Reference proteome</keyword>
<sequence>MLVYNITFSAESVVLHHLSTTTNIRKKLGEKLMIYTLLRLHSLEFLKFPYLSHRQLSRFEKILSPLSQTPEMTYDQKILRVTHTEGFGTEFSALNALKLANEERDLMKVAVSEAWKSSSLFLLVLVW</sequence>
<accession>A0A7J7JY08</accession>
<dbReference type="OrthoDB" id="10253878at2759"/>